<keyword evidence="5" id="KW-0560">Oxidoreductase</keyword>
<organism evidence="10 11">
    <name type="scientific">Cytospora mali</name>
    <name type="common">Apple Valsa canker fungus</name>
    <name type="synonym">Valsa mali</name>
    <dbReference type="NCBI Taxonomy" id="578113"/>
    <lineage>
        <taxon>Eukaryota</taxon>
        <taxon>Fungi</taxon>
        <taxon>Dikarya</taxon>
        <taxon>Ascomycota</taxon>
        <taxon>Pezizomycotina</taxon>
        <taxon>Sordariomycetes</taxon>
        <taxon>Sordariomycetidae</taxon>
        <taxon>Diaporthales</taxon>
        <taxon>Cytosporaceae</taxon>
        <taxon>Cytospora</taxon>
    </lineage>
</organism>
<dbReference type="AlphaFoldDB" id="A0A194W5U0"/>
<keyword evidence="3 8" id="KW-0349">Heme</keyword>
<comment type="cofactor">
    <cofactor evidence="1 8">
        <name>heme</name>
        <dbReference type="ChEBI" id="CHEBI:30413"/>
    </cofactor>
</comment>
<dbReference type="InterPro" id="IPR001128">
    <property type="entry name" value="Cyt_P450"/>
</dbReference>
<evidence type="ECO:0000256" key="7">
    <source>
        <dbReference type="ARBA" id="ARBA00023033"/>
    </source>
</evidence>
<dbReference type="Pfam" id="PF00067">
    <property type="entry name" value="p450"/>
    <property type="match status" value="1"/>
</dbReference>
<dbReference type="PRINTS" id="PR00385">
    <property type="entry name" value="P450"/>
</dbReference>
<feature type="binding site" description="axial binding residue" evidence="8">
    <location>
        <position position="467"/>
    </location>
    <ligand>
        <name>heme</name>
        <dbReference type="ChEBI" id="CHEBI:30413"/>
    </ligand>
    <ligandPart>
        <name>Fe</name>
        <dbReference type="ChEBI" id="CHEBI:18248"/>
    </ligandPart>
</feature>
<dbReference type="GO" id="GO:0005506">
    <property type="term" value="F:iron ion binding"/>
    <property type="evidence" value="ECO:0007669"/>
    <property type="project" value="InterPro"/>
</dbReference>
<dbReference type="InterPro" id="IPR036396">
    <property type="entry name" value="Cyt_P450_sf"/>
</dbReference>
<dbReference type="PRINTS" id="PR00463">
    <property type="entry name" value="EP450I"/>
</dbReference>
<comment type="similarity">
    <text evidence="2">Belongs to the cytochrome P450 family.</text>
</comment>
<keyword evidence="4 8" id="KW-0479">Metal-binding</keyword>
<name>A0A194W5U0_CYTMA</name>
<gene>
    <name evidence="10" type="ORF">VM1G_06728</name>
</gene>
<evidence type="ECO:0000256" key="2">
    <source>
        <dbReference type="ARBA" id="ARBA00010617"/>
    </source>
</evidence>
<dbReference type="GO" id="GO:0016705">
    <property type="term" value="F:oxidoreductase activity, acting on paired donors, with incorporation or reduction of molecular oxygen"/>
    <property type="evidence" value="ECO:0007669"/>
    <property type="project" value="InterPro"/>
</dbReference>
<reference evidence="10" key="1">
    <citation type="submission" date="2014-12" db="EMBL/GenBank/DDBJ databases">
        <title>Genome Sequence of Valsa Canker Pathogens Uncovers a Specific Adaption of Colonization on Woody Bark.</title>
        <authorList>
            <person name="Yin Z."/>
            <person name="Liu H."/>
            <person name="Gao X."/>
            <person name="Li Z."/>
            <person name="Song N."/>
            <person name="Ke X."/>
            <person name="Dai Q."/>
            <person name="Wu Y."/>
            <person name="Sun Y."/>
            <person name="Xu J.-R."/>
            <person name="Kang Z.K."/>
            <person name="Wang L."/>
            <person name="Huang L."/>
        </authorList>
    </citation>
    <scope>NUCLEOTIDE SEQUENCE [LARGE SCALE GENOMIC DNA]</scope>
    <source>
        <strain evidence="10">03-8</strain>
    </source>
</reference>
<evidence type="ECO:0000313" key="11">
    <source>
        <dbReference type="Proteomes" id="UP000078559"/>
    </source>
</evidence>
<dbReference type="EMBL" id="CM003104">
    <property type="protein sequence ID" value="KUI71425.1"/>
    <property type="molecule type" value="Genomic_DNA"/>
</dbReference>
<protein>
    <submittedName>
        <fullName evidence="10">Fumitremorgin C synthase</fullName>
    </submittedName>
</protein>
<evidence type="ECO:0000256" key="4">
    <source>
        <dbReference type="ARBA" id="ARBA00022723"/>
    </source>
</evidence>
<evidence type="ECO:0000256" key="5">
    <source>
        <dbReference type="ARBA" id="ARBA00023002"/>
    </source>
</evidence>
<feature type="region of interest" description="Disordered" evidence="9">
    <location>
        <begin position="416"/>
        <end position="448"/>
    </location>
</feature>
<dbReference type="GO" id="GO:0020037">
    <property type="term" value="F:heme binding"/>
    <property type="evidence" value="ECO:0007669"/>
    <property type="project" value="InterPro"/>
</dbReference>
<dbReference type="PANTHER" id="PTHR46300">
    <property type="entry name" value="P450, PUTATIVE (EUROFUNG)-RELATED-RELATED"/>
    <property type="match status" value="1"/>
</dbReference>
<evidence type="ECO:0000256" key="6">
    <source>
        <dbReference type="ARBA" id="ARBA00023004"/>
    </source>
</evidence>
<dbReference type="SMR" id="A0A194W5U0"/>
<evidence type="ECO:0000313" key="10">
    <source>
        <dbReference type="EMBL" id="KUI71425.1"/>
    </source>
</evidence>
<dbReference type="SUPFAM" id="SSF48264">
    <property type="entry name" value="Cytochrome P450"/>
    <property type="match status" value="2"/>
</dbReference>
<dbReference type="CDD" id="cd11065">
    <property type="entry name" value="CYP64-like"/>
    <property type="match status" value="1"/>
</dbReference>
<evidence type="ECO:0000256" key="9">
    <source>
        <dbReference type="SAM" id="MobiDB-lite"/>
    </source>
</evidence>
<dbReference type="PANTHER" id="PTHR46300:SF1">
    <property type="entry name" value="P450, PUTATIVE (EUROFUNG)-RELATED"/>
    <property type="match status" value="1"/>
</dbReference>
<dbReference type="OrthoDB" id="1470350at2759"/>
<keyword evidence="7" id="KW-0503">Monooxygenase</keyword>
<evidence type="ECO:0000256" key="3">
    <source>
        <dbReference type="ARBA" id="ARBA00022617"/>
    </source>
</evidence>
<sequence>MVSQLFLLLLLGLATILLVGRSLRYFLRGPDPSPLPPGPPGLPIIGNLHQMPKSRVWLQWHAWGKKYGPVIFLNMLGQPIVILHSAKAAQDLLARRGAIYSDRPRLVLAGELALKGLHLLLMPYDAQYKIHQKMEAPLLTPRAAVSYRPLLELESRQLLFNILEGSRSSRGVNCHQQIERTTASITYSLIYGYRLLTGHEPEHARAHEIQKQFAAMMVGPNLVDFIPFLHRIPLPWPWKAKAERHFQEQRDLHMTNLHRALGNPGWNFAKEMAGSPERRQMGEEEFAFDLGILADAALETTVISAGWFVVAWLTQGPRSGFAARAQARLDAVVGRARLPGLDDRPSLPYVDAIVEEVLRWRPIGTTGVPHLTKVEDRYEGARIPAGSIVFANQWAISRDAEVFGADTDDFLPERWLAEPDGGGGGGGGGGRPGVGRGTGGRRTVPVPPAALDGTLPSVGFGFGRRQCTGRHVARNVLWIQITMLLWAFDLEGAVSPETGERVEVDPMAMTDSLVIRPVPFNVLFKTRGPWVDELISRRCNTLDEDLVKLLDSIGEFRASRQDLPSVGFGFGRRQCTGRHVARNVLWIQITMLLWAFDLEGAVSPETGERVEVDPMAMTDSLVIRPVPFNVLFKTRGPWVDELISRRCNTLDEDLVKLLDSIGEFRASRQ</sequence>
<keyword evidence="6 8" id="KW-0408">Iron</keyword>
<dbReference type="InterPro" id="IPR002401">
    <property type="entry name" value="Cyt_P450_E_grp-I"/>
</dbReference>
<evidence type="ECO:0000256" key="1">
    <source>
        <dbReference type="ARBA" id="ARBA00001971"/>
    </source>
</evidence>
<feature type="compositionally biased region" description="Gly residues" evidence="9">
    <location>
        <begin position="420"/>
        <end position="440"/>
    </location>
</feature>
<dbReference type="InterPro" id="IPR050364">
    <property type="entry name" value="Cytochrome_P450_fung"/>
</dbReference>
<accession>A0A194W5U0</accession>
<evidence type="ECO:0000256" key="8">
    <source>
        <dbReference type="PIRSR" id="PIRSR602401-1"/>
    </source>
</evidence>
<keyword evidence="11" id="KW-1185">Reference proteome</keyword>
<proteinExistence type="inferred from homology"/>
<dbReference type="Gene3D" id="1.10.630.10">
    <property type="entry name" value="Cytochrome P450"/>
    <property type="match status" value="2"/>
</dbReference>
<dbReference type="GO" id="GO:0004497">
    <property type="term" value="F:monooxygenase activity"/>
    <property type="evidence" value="ECO:0007669"/>
    <property type="project" value="UniProtKB-KW"/>
</dbReference>
<dbReference type="Proteomes" id="UP000078559">
    <property type="component" value="Chromosome 7"/>
</dbReference>